<evidence type="ECO:0000259" key="9">
    <source>
        <dbReference type="PROSITE" id="PS50879"/>
    </source>
</evidence>
<dbReference type="PANTHER" id="PTHR10642">
    <property type="entry name" value="RIBONUCLEASE H1"/>
    <property type="match status" value="1"/>
</dbReference>
<accession>A0ABM6KQ30</accession>
<dbReference type="PROSITE" id="PS50879">
    <property type="entry name" value="RNASE_H_1"/>
    <property type="match status" value="1"/>
</dbReference>
<dbReference type="Pfam" id="PF01693">
    <property type="entry name" value="Cauli_VI"/>
    <property type="match status" value="1"/>
</dbReference>
<dbReference type="EMBL" id="CP020880">
    <property type="protein sequence ID" value="ART78522.1"/>
    <property type="molecule type" value="Genomic_DNA"/>
</dbReference>
<keyword evidence="4 8" id="KW-0540">Nuclease</keyword>
<evidence type="ECO:0000313" key="10">
    <source>
        <dbReference type="EMBL" id="ART78522.1"/>
    </source>
</evidence>
<dbReference type="Gene3D" id="3.40.970.10">
    <property type="entry name" value="Ribonuclease H1, N-terminal domain"/>
    <property type="match status" value="1"/>
</dbReference>
<dbReference type="SUPFAM" id="SSF55658">
    <property type="entry name" value="L9 N-domain-like"/>
    <property type="match status" value="1"/>
</dbReference>
<dbReference type="Pfam" id="PF00075">
    <property type="entry name" value="RNase_H"/>
    <property type="match status" value="1"/>
</dbReference>
<keyword evidence="5 8" id="KW-0479">Metal-binding</keyword>
<dbReference type="InterPro" id="IPR017290">
    <property type="entry name" value="RNase_H_bac"/>
</dbReference>
<evidence type="ECO:0000256" key="3">
    <source>
        <dbReference type="ARBA" id="ARBA00012180"/>
    </source>
</evidence>
<evidence type="ECO:0000256" key="8">
    <source>
        <dbReference type="PIRNR" id="PIRNR037839"/>
    </source>
</evidence>
<dbReference type="InterPro" id="IPR002156">
    <property type="entry name" value="RNaseH_domain"/>
</dbReference>
<comment type="similarity">
    <text evidence="2 8">Belongs to the RNase H family.</text>
</comment>
<keyword evidence="8" id="KW-0963">Cytoplasm</keyword>
<comment type="catalytic activity">
    <reaction evidence="1 8">
        <text>Endonucleolytic cleavage to 5'-phosphomonoester.</text>
        <dbReference type="EC" id="3.1.26.4"/>
    </reaction>
</comment>
<dbReference type="EC" id="3.1.26.4" evidence="3 8"/>
<keyword evidence="8" id="KW-0460">Magnesium</keyword>
<reference evidence="10 11" key="1">
    <citation type="submission" date="2017-04" db="EMBL/GenBank/DDBJ databases">
        <title>Complete Genome Sequence of the Bacillus horikoshii 20a strain from Cuatro Cienegas, Coahuila, Mexico.</title>
        <authorList>
            <person name="Zarza E."/>
            <person name="Alcaraz L.D."/>
            <person name="Aguilar-Salinas B."/>
            <person name="Islas A."/>
            <person name="Olmedo-Alvarez G."/>
        </authorList>
    </citation>
    <scope>NUCLEOTIDE SEQUENCE [LARGE SCALE GENOMIC DNA]</scope>
    <source>
        <strain evidence="10 11">20a</strain>
    </source>
</reference>
<protein>
    <recommendedName>
        <fullName evidence="3 8">Ribonuclease H</fullName>
        <ecNumber evidence="3 8">3.1.26.4</ecNumber>
    </recommendedName>
</protein>
<proteinExistence type="inferred from homology"/>
<evidence type="ECO:0000256" key="5">
    <source>
        <dbReference type="ARBA" id="ARBA00022723"/>
    </source>
</evidence>
<evidence type="ECO:0000256" key="2">
    <source>
        <dbReference type="ARBA" id="ARBA00005300"/>
    </source>
</evidence>
<dbReference type="Gene3D" id="3.30.420.10">
    <property type="entry name" value="Ribonuclease H-like superfamily/Ribonuclease H"/>
    <property type="match status" value="1"/>
</dbReference>
<keyword evidence="11" id="KW-1185">Reference proteome</keyword>
<evidence type="ECO:0000256" key="7">
    <source>
        <dbReference type="ARBA" id="ARBA00022801"/>
    </source>
</evidence>
<dbReference type="SUPFAM" id="SSF53098">
    <property type="entry name" value="Ribonuclease H-like"/>
    <property type="match status" value="1"/>
</dbReference>
<dbReference type="InterPro" id="IPR036397">
    <property type="entry name" value="RNaseH_sf"/>
</dbReference>
<keyword evidence="6 8" id="KW-0255">Endonuclease</keyword>
<evidence type="ECO:0000256" key="6">
    <source>
        <dbReference type="ARBA" id="ARBA00022759"/>
    </source>
</evidence>
<organism evidence="10 11">
    <name type="scientific">Sutcliffiella horikoshii</name>
    <dbReference type="NCBI Taxonomy" id="79883"/>
    <lineage>
        <taxon>Bacteria</taxon>
        <taxon>Bacillati</taxon>
        <taxon>Bacillota</taxon>
        <taxon>Bacilli</taxon>
        <taxon>Bacillales</taxon>
        <taxon>Bacillaceae</taxon>
        <taxon>Sutcliffiella</taxon>
    </lineage>
</organism>
<sequence length="216" mass="24636">MKKKYYVVWSGKQTGVFRTWEECKRQVHGIPGSRFRSYPTEEEAQQAYGSGGPKGRIRDANAIPKHKEQLDFFSNEVKLPTFEEESISVDAACSGNPGIMEYQGVYTKNGKQIFHFGPIGHATNNIGEFLAIVHALALLKEKQSDLPIYTDSLTALSWVRNKKVKTNIQQIAATKRLWSLIKRAENWLQTNDYPNKILKWETKVWGEIKADFGRKG</sequence>
<dbReference type="PANTHER" id="PTHR10642:SF26">
    <property type="entry name" value="RIBONUCLEASE H1"/>
    <property type="match status" value="1"/>
</dbReference>
<keyword evidence="7 8" id="KW-0378">Hydrolase</keyword>
<dbReference type="InterPro" id="IPR011320">
    <property type="entry name" value="RNase_H1_N"/>
</dbReference>
<dbReference type="InterPro" id="IPR009027">
    <property type="entry name" value="Ribosomal_bL9/RNase_H1_N"/>
</dbReference>
<evidence type="ECO:0000256" key="4">
    <source>
        <dbReference type="ARBA" id="ARBA00022722"/>
    </source>
</evidence>
<gene>
    <name evidence="10" type="ORF">B4U37_03485</name>
</gene>
<dbReference type="PIRSF" id="PIRSF037839">
    <property type="entry name" value="Ribonuclease_H"/>
    <property type="match status" value="1"/>
</dbReference>
<comment type="function">
    <text evidence="8">Endonuclease that specifically degrades the RNA of RNA-DNA hybrids.</text>
</comment>
<dbReference type="InterPro" id="IPR012337">
    <property type="entry name" value="RNaseH-like_sf"/>
</dbReference>
<comment type="subcellular location">
    <subcellularLocation>
        <location evidence="8">Cytoplasm</location>
    </subcellularLocation>
</comment>
<name>A0ABM6KQ30_9BACI</name>
<dbReference type="InterPro" id="IPR050092">
    <property type="entry name" value="RNase_H"/>
</dbReference>
<evidence type="ECO:0000256" key="1">
    <source>
        <dbReference type="ARBA" id="ARBA00000077"/>
    </source>
</evidence>
<dbReference type="Proteomes" id="UP000195573">
    <property type="component" value="Chromosome"/>
</dbReference>
<feature type="domain" description="RNase H type-1" evidence="9">
    <location>
        <begin position="81"/>
        <end position="216"/>
    </location>
</feature>
<evidence type="ECO:0000313" key="11">
    <source>
        <dbReference type="Proteomes" id="UP000195573"/>
    </source>
</evidence>
<dbReference type="InterPro" id="IPR037056">
    <property type="entry name" value="RNase_H1_N_sf"/>
</dbReference>